<comment type="caution">
    <text evidence="1">The sequence shown here is derived from an EMBL/GenBank/DDBJ whole genome shotgun (WGS) entry which is preliminary data.</text>
</comment>
<name>A0A8S1NNX1_PARPR</name>
<dbReference type="AlphaFoldDB" id="A0A8S1NNX1"/>
<reference evidence="1" key="1">
    <citation type="submission" date="2021-01" db="EMBL/GenBank/DDBJ databases">
        <authorList>
            <consortium name="Genoscope - CEA"/>
            <person name="William W."/>
        </authorList>
    </citation>
    <scope>NUCLEOTIDE SEQUENCE</scope>
</reference>
<accession>A0A8S1NNX1</accession>
<dbReference type="Proteomes" id="UP000688137">
    <property type="component" value="Unassembled WGS sequence"/>
</dbReference>
<sequence length="48" mass="5989">MNKYLKFCQKYFVRKMLKMFKAAQDIFQMMEIKKILIIFHSRREVNIS</sequence>
<evidence type="ECO:0000313" key="2">
    <source>
        <dbReference type="Proteomes" id="UP000688137"/>
    </source>
</evidence>
<protein>
    <submittedName>
        <fullName evidence="1">Uncharacterized protein</fullName>
    </submittedName>
</protein>
<evidence type="ECO:0000313" key="1">
    <source>
        <dbReference type="EMBL" id="CAD8091263.1"/>
    </source>
</evidence>
<dbReference type="EMBL" id="CAJJDM010000090">
    <property type="protein sequence ID" value="CAD8091263.1"/>
    <property type="molecule type" value="Genomic_DNA"/>
</dbReference>
<organism evidence="1 2">
    <name type="scientific">Paramecium primaurelia</name>
    <dbReference type="NCBI Taxonomy" id="5886"/>
    <lineage>
        <taxon>Eukaryota</taxon>
        <taxon>Sar</taxon>
        <taxon>Alveolata</taxon>
        <taxon>Ciliophora</taxon>
        <taxon>Intramacronucleata</taxon>
        <taxon>Oligohymenophorea</taxon>
        <taxon>Peniculida</taxon>
        <taxon>Parameciidae</taxon>
        <taxon>Paramecium</taxon>
    </lineage>
</organism>
<keyword evidence="2" id="KW-1185">Reference proteome</keyword>
<proteinExistence type="predicted"/>
<gene>
    <name evidence="1" type="ORF">PPRIM_AZ9-3.1.T0870214</name>
</gene>